<sequence>MSHCDLPIRTAIVGFGVAGSVFHAPLIDANESYCLECIVTGNTERAKKGQEHYPQTEIIRDFASLLAALDSGRLVLDLVILATPPEGHCRQAKALIERGLALVIDKPLATNREEGEDIIQAARTAGTPITVFQNRRLDADFITLARLIKNNDLGVVHSFESRFTWWMPEGFGNWRDTTPISQAGGLLYDLGSHLIDQAIQLFGPVDTVEHAELDRHSSNPGGDEDTFVSLIHRSGVRTRLWMNGLAAQGGPRFHVLGSRGAFVKYGLDAQEAALSRGESPLGEGYGVDDSIAFVGAGEDIQQVSLLPGNYPGYYCQLAHALTSSGALPVAAEEALYVLAIIEDIHRRFPLRHPTQ</sequence>
<dbReference type="AlphaFoldDB" id="A0A7Z0LRR7"/>
<evidence type="ECO:0000256" key="1">
    <source>
        <dbReference type="ARBA" id="ARBA00010928"/>
    </source>
</evidence>
<proteinExistence type="inferred from homology"/>
<keyword evidence="2" id="KW-0560">Oxidoreductase</keyword>
<dbReference type="Pfam" id="PF22725">
    <property type="entry name" value="GFO_IDH_MocA_C3"/>
    <property type="match status" value="1"/>
</dbReference>
<organism evidence="5 6">
    <name type="scientific">Vreelandella glaciei</name>
    <dbReference type="NCBI Taxonomy" id="186761"/>
    <lineage>
        <taxon>Bacteria</taxon>
        <taxon>Pseudomonadati</taxon>
        <taxon>Pseudomonadota</taxon>
        <taxon>Gammaproteobacteria</taxon>
        <taxon>Oceanospirillales</taxon>
        <taxon>Halomonadaceae</taxon>
        <taxon>Vreelandella</taxon>
    </lineage>
</organism>
<reference evidence="5 6" key="1">
    <citation type="journal article" date="2003" name="Extremophiles">
        <title>Halomonas glaciei sp. nov. isolated from fast ice of Adelie Land, Antarctica.</title>
        <authorList>
            <person name="Reddy G.S."/>
            <person name="Raghavan P.U."/>
            <person name="Sarita N.B."/>
            <person name="Prakash J.S."/>
            <person name="Nagesh N."/>
            <person name="Delille D."/>
            <person name="Shivaji S."/>
        </authorList>
    </citation>
    <scope>NUCLEOTIDE SEQUENCE [LARGE SCALE GENOMIC DNA]</scope>
    <source>
        <strain evidence="5 6">DD39</strain>
    </source>
</reference>
<dbReference type="PANTHER" id="PTHR43708:SF5">
    <property type="entry name" value="CONSERVED EXPRESSED OXIDOREDUCTASE (EUROFUNG)-RELATED"/>
    <property type="match status" value="1"/>
</dbReference>
<gene>
    <name evidence="5" type="ORF">HZS80_06410</name>
</gene>
<dbReference type="PANTHER" id="PTHR43708">
    <property type="entry name" value="CONSERVED EXPRESSED OXIDOREDUCTASE (EUROFUNG)"/>
    <property type="match status" value="1"/>
</dbReference>
<feature type="domain" description="GFO/IDH/MocA-like oxidoreductase" evidence="4">
    <location>
        <begin position="142"/>
        <end position="262"/>
    </location>
</feature>
<dbReference type="SUPFAM" id="SSF51735">
    <property type="entry name" value="NAD(P)-binding Rossmann-fold domains"/>
    <property type="match status" value="1"/>
</dbReference>
<feature type="domain" description="Gfo/Idh/MocA-like oxidoreductase N-terminal" evidence="3">
    <location>
        <begin position="8"/>
        <end position="131"/>
    </location>
</feature>
<dbReference type="InterPro" id="IPR036291">
    <property type="entry name" value="NAD(P)-bd_dom_sf"/>
</dbReference>
<accession>A0A7Z0LRR7</accession>
<evidence type="ECO:0000256" key="2">
    <source>
        <dbReference type="ARBA" id="ARBA00023002"/>
    </source>
</evidence>
<evidence type="ECO:0000313" key="5">
    <source>
        <dbReference type="EMBL" id="NYS77351.1"/>
    </source>
</evidence>
<dbReference type="RefSeq" id="WP_179915510.1">
    <property type="nucleotide sequence ID" value="NZ_CAXBPG010000037.1"/>
</dbReference>
<dbReference type="Proteomes" id="UP000526892">
    <property type="component" value="Unassembled WGS sequence"/>
</dbReference>
<dbReference type="Gene3D" id="3.40.50.720">
    <property type="entry name" value="NAD(P)-binding Rossmann-like Domain"/>
    <property type="match status" value="1"/>
</dbReference>
<protein>
    <submittedName>
        <fullName evidence="5">Gfo/Idh/MocA family oxidoreductase</fullName>
    </submittedName>
</protein>
<dbReference type="GO" id="GO:0000166">
    <property type="term" value="F:nucleotide binding"/>
    <property type="evidence" value="ECO:0007669"/>
    <property type="project" value="InterPro"/>
</dbReference>
<dbReference type="InterPro" id="IPR000683">
    <property type="entry name" value="Gfo/Idh/MocA-like_OxRdtase_N"/>
</dbReference>
<comment type="caution">
    <text evidence="5">The sequence shown here is derived from an EMBL/GenBank/DDBJ whole genome shotgun (WGS) entry which is preliminary data.</text>
</comment>
<dbReference type="InterPro" id="IPR055170">
    <property type="entry name" value="GFO_IDH_MocA-like_dom"/>
</dbReference>
<keyword evidence="6" id="KW-1185">Reference proteome</keyword>
<dbReference type="SUPFAM" id="SSF55347">
    <property type="entry name" value="Glyceraldehyde-3-phosphate dehydrogenase-like, C-terminal domain"/>
    <property type="match status" value="1"/>
</dbReference>
<evidence type="ECO:0000259" key="3">
    <source>
        <dbReference type="Pfam" id="PF01408"/>
    </source>
</evidence>
<dbReference type="Pfam" id="PF01408">
    <property type="entry name" value="GFO_IDH_MocA"/>
    <property type="match status" value="1"/>
</dbReference>
<name>A0A7Z0LRR7_9GAMM</name>
<dbReference type="EMBL" id="JACCDE010000007">
    <property type="protein sequence ID" value="NYS77351.1"/>
    <property type="molecule type" value="Genomic_DNA"/>
</dbReference>
<dbReference type="GO" id="GO:0016491">
    <property type="term" value="F:oxidoreductase activity"/>
    <property type="evidence" value="ECO:0007669"/>
    <property type="project" value="UniProtKB-KW"/>
</dbReference>
<evidence type="ECO:0000259" key="4">
    <source>
        <dbReference type="Pfam" id="PF22725"/>
    </source>
</evidence>
<comment type="similarity">
    <text evidence="1">Belongs to the Gfo/Idh/MocA family.</text>
</comment>
<dbReference type="Gene3D" id="3.30.360.10">
    <property type="entry name" value="Dihydrodipicolinate Reductase, domain 2"/>
    <property type="match status" value="1"/>
</dbReference>
<evidence type="ECO:0000313" key="6">
    <source>
        <dbReference type="Proteomes" id="UP000526892"/>
    </source>
</evidence>
<dbReference type="InterPro" id="IPR051317">
    <property type="entry name" value="Gfo/Idh/MocA_oxidoreduct"/>
</dbReference>